<evidence type="ECO:0000256" key="4">
    <source>
        <dbReference type="ARBA" id="ARBA00023015"/>
    </source>
</evidence>
<dbReference type="GO" id="GO:0005634">
    <property type="term" value="C:nucleus"/>
    <property type="evidence" value="ECO:0007669"/>
    <property type="project" value="UniProtKB-SubCell"/>
</dbReference>
<dbReference type="SUPFAM" id="SSF57701">
    <property type="entry name" value="Zn2/Cys6 DNA-binding domain"/>
    <property type="match status" value="1"/>
</dbReference>
<feature type="compositionally biased region" description="Low complexity" evidence="8">
    <location>
        <begin position="413"/>
        <end position="438"/>
    </location>
</feature>
<feature type="compositionally biased region" description="Polar residues" evidence="8">
    <location>
        <begin position="24"/>
        <end position="34"/>
    </location>
</feature>
<dbReference type="CDD" id="cd00067">
    <property type="entry name" value="GAL4"/>
    <property type="match status" value="1"/>
</dbReference>
<keyword evidence="3" id="KW-0862">Zinc</keyword>
<keyword evidence="6" id="KW-0804">Transcription</keyword>
<evidence type="ECO:0000313" key="10">
    <source>
        <dbReference type="EMBL" id="ODQ72252.1"/>
    </source>
</evidence>
<feature type="region of interest" description="Disordered" evidence="8">
    <location>
        <begin position="113"/>
        <end position="189"/>
    </location>
</feature>
<keyword evidence="4" id="KW-0805">Transcription regulation</keyword>
<dbReference type="SMART" id="SM00066">
    <property type="entry name" value="GAL4"/>
    <property type="match status" value="1"/>
</dbReference>
<feature type="compositionally biased region" description="Polar residues" evidence="8">
    <location>
        <begin position="373"/>
        <end position="386"/>
    </location>
</feature>
<evidence type="ECO:0000256" key="6">
    <source>
        <dbReference type="ARBA" id="ARBA00023163"/>
    </source>
</evidence>
<dbReference type="CDD" id="cd14723">
    <property type="entry name" value="ZIP_Ppr1"/>
    <property type="match status" value="1"/>
</dbReference>
<feature type="compositionally biased region" description="Polar residues" evidence="8">
    <location>
        <begin position="178"/>
        <end position="187"/>
    </location>
</feature>
<evidence type="ECO:0000256" key="5">
    <source>
        <dbReference type="ARBA" id="ARBA00023125"/>
    </source>
</evidence>
<gene>
    <name evidence="10" type="ORF">LIPSTDRAFT_105837</name>
</gene>
<feature type="compositionally biased region" description="Polar residues" evidence="8">
    <location>
        <begin position="114"/>
        <end position="134"/>
    </location>
</feature>
<dbReference type="InterPro" id="IPR036864">
    <property type="entry name" value="Zn2-C6_fun-type_DNA-bd_sf"/>
</dbReference>
<keyword evidence="11" id="KW-1185">Reference proteome</keyword>
<dbReference type="InterPro" id="IPR052202">
    <property type="entry name" value="Yeast_MetPath_Reg"/>
</dbReference>
<dbReference type="PROSITE" id="PS00463">
    <property type="entry name" value="ZN2_CY6_FUNGAL_1"/>
    <property type="match status" value="1"/>
</dbReference>
<feature type="region of interest" description="Disordered" evidence="8">
    <location>
        <begin position="356"/>
        <end position="445"/>
    </location>
</feature>
<keyword evidence="5" id="KW-0238">DNA-binding</keyword>
<comment type="subcellular location">
    <subcellularLocation>
        <location evidence="1">Nucleus</location>
    </subcellularLocation>
</comment>
<feature type="compositionally biased region" description="Basic and acidic residues" evidence="8">
    <location>
        <begin position="916"/>
        <end position="931"/>
    </location>
</feature>
<evidence type="ECO:0000256" key="7">
    <source>
        <dbReference type="ARBA" id="ARBA00023242"/>
    </source>
</evidence>
<evidence type="ECO:0000313" key="11">
    <source>
        <dbReference type="Proteomes" id="UP000094385"/>
    </source>
</evidence>
<sequence>MNPLSNLPSLASIAAQSALPRLQPPTSGGSSQLKSELDSHSPPLDEPPQKRIRSIAACNRCKVRKQRCDNAFPKCTNCKKAGVECVSKEQAYPASYVHQLEEHVQQLENALRAANQTKSSAVEQQPSPQEQGQRSPSNSLPPLSAPTSPNETRLQSRSRSMSNQQQQSPPSLPPINYVKTSTSSADQPASRDLIAMTYPNPPPSYYLGSTSGFPLTKLVQAAIFGRSLPKSLPIRTDMPRLPAVQAPPHEYTHQAPPDSVTSLPPIEPLIGSAMAAATTQNVVQLESQLTQAFLSSVPPPYMAQRLVEAYLNGVHMRYPFIYKGDIFNWNSHREDIARELAIMTARNPAAAAAILADHQQCKQRPSQPPQSGPFVSSLNSAPSPQLKSFKHPGTSAGDQPQSESAASHIKQEPSPTASSSWPATSTSASSVSTAGVTAQMDSKKQTPEYERELKSLWFKLQMIYAIGARYLQLTGTYAYIPPDIHYHIAMRYLDILSDSPLIEIIEKLLLVVVFQLRSPSGPGIWHLTGFTVRLCVEAGFHRKLNVKSALEDQRRKKIFWSLYVLERSVSVTLGRPFCIADRDIDVDLPANVDEQVRNETELEKAIAACTMNDVTSMTSPIFIMQIKRIASHIQEKIYRVDKQELPPDDKFEQLRKELDDWGQSILNCKAILPLSSTPTPRLNMSEEYYMLNYHQNMRLLFVPKLPMLTSDTEEFKLCLRSSGQLCQIYKRLHQYLRTVSYSFLALQASFMAGITMIYCYTKDQSILDTQFLADIRACSTVLYIIAERWPASKHFRDSFEAYLNSAIESGDFSPDKTVTPSRRESTSGATLSLATTSPKASVAAVQQPQYQPAYTVLPTTSSTATTTTAAATPMRFDMNLSSIIQVTQPTDSTQPAQPPQIPTPISSGSPENSVSSDKHLRAPPDMPRPKSLLEDLAPVQDELWDILQQGTQQPDLGEGGGVPGSFAHPQFESAQGLSMAMGLNMSGIGMGVGMGMGMGISSMGLGLQGTLGSASVGQMPGSQIWKAQTVGVNPTQQQLEMWPPLGSTIGNSVPAPGLAAGTVPSPGGHGPIAVQAGPTFSRSLSVSSGTTTPQQQTQPQSQQESPARNQHHPSLQDMNAEMGVGIGNAALFRWPGDFGDLYY</sequence>
<dbReference type="EMBL" id="KV454296">
    <property type="protein sequence ID" value="ODQ72252.1"/>
    <property type="molecule type" value="Genomic_DNA"/>
</dbReference>
<dbReference type="InterPro" id="IPR001138">
    <property type="entry name" value="Zn2Cys6_DnaBD"/>
</dbReference>
<dbReference type="PANTHER" id="PTHR47782">
    <property type="entry name" value="ZN(II)2CYS6 TRANSCRIPTION FACTOR (EUROFUNG)-RELATED"/>
    <property type="match status" value="1"/>
</dbReference>
<evidence type="ECO:0000256" key="8">
    <source>
        <dbReference type="SAM" id="MobiDB-lite"/>
    </source>
</evidence>
<dbReference type="OrthoDB" id="2399539at2759"/>
<feature type="region of interest" description="Disordered" evidence="8">
    <location>
        <begin position="16"/>
        <end position="52"/>
    </location>
</feature>
<accession>A0A1E3Q533</accession>
<reference evidence="10 11" key="1">
    <citation type="journal article" date="2016" name="Proc. Natl. Acad. Sci. U.S.A.">
        <title>Comparative genomics of biotechnologically important yeasts.</title>
        <authorList>
            <person name="Riley R."/>
            <person name="Haridas S."/>
            <person name="Wolfe K.H."/>
            <person name="Lopes M.R."/>
            <person name="Hittinger C.T."/>
            <person name="Goeker M."/>
            <person name="Salamov A.A."/>
            <person name="Wisecaver J.H."/>
            <person name="Long T.M."/>
            <person name="Calvey C.H."/>
            <person name="Aerts A.L."/>
            <person name="Barry K.W."/>
            <person name="Choi C."/>
            <person name="Clum A."/>
            <person name="Coughlan A.Y."/>
            <person name="Deshpande S."/>
            <person name="Douglass A.P."/>
            <person name="Hanson S.J."/>
            <person name="Klenk H.-P."/>
            <person name="LaButti K.M."/>
            <person name="Lapidus A."/>
            <person name="Lindquist E.A."/>
            <person name="Lipzen A.M."/>
            <person name="Meier-Kolthoff J.P."/>
            <person name="Ohm R.A."/>
            <person name="Otillar R.P."/>
            <person name="Pangilinan J.L."/>
            <person name="Peng Y."/>
            <person name="Rokas A."/>
            <person name="Rosa C.A."/>
            <person name="Scheuner C."/>
            <person name="Sibirny A.A."/>
            <person name="Slot J.C."/>
            <person name="Stielow J.B."/>
            <person name="Sun H."/>
            <person name="Kurtzman C.P."/>
            <person name="Blackwell M."/>
            <person name="Grigoriev I.V."/>
            <person name="Jeffries T.W."/>
        </authorList>
    </citation>
    <scope>NUCLEOTIDE SEQUENCE [LARGE SCALE GENOMIC DNA]</scope>
    <source>
        <strain evidence="10 11">NRRL Y-11557</strain>
    </source>
</reference>
<proteinExistence type="predicted"/>
<dbReference type="InterPro" id="IPR007219">
    <property type="entry name" value="XnlR_reg_dom"/>
</dbReference>
<dbReference type="Pfam" id="PF04082">
    <property type="entry name" value="Fungal_trans"/>
    <property type="match status" value="1"/>
</dbReference>
<dbReference type="GO" id="GO:0045944">
    <property type="term" value="P:positive regulation of transcription by RNA polymerase II"/>
    <property type="evidence" value="ECO:0007669"/>
    <property type="project" value="TreeGrafter"/>
</dbReference>
<feature type="region of interest" description="Disordered" evidence="8">
    <location>
        <begin position="1082"/>
        <end position="1114"/>
    </location>
</feature>
<feature type="region of interest" description="Disordered" evidence="8">
    <location>
        <begin position="888"/>
        <end position="931"/>
    </location>
</feature>
<evidence type="ECO:0000256" key="2">
    <source>
        <dbReference type="ARBA" id="ARBA00022723"/>
    </source>
</evidence>
<dbReference type="PROSITE" id="PS50048">
    <property type="entry name" value="ZN2_CY6_FUNGAL_2"/>
    <property type="match status" value="1"/>
</dbReference>
<feature type="domain" description="Zn(2)-C6 fungal-type" evidence="9">
    <location>
        <begin position="57"/>
        <end position="87"/>
    </location>
</feature>
<dbReference type="SMART" id="SM00906">
    <property type="entry name" value="Fungal_trans"/>
    <property type="match status" value="1"/>
</dbReference>
<dbReference type="GO" id="GO:0006351">
    <property type="term" value="P:DNA-templated transcription"/>
    <property type="evidence" value="ECO:0007669"/>
    <property type="project" value="InterPro"/>
</dbReference>
<dbReference type="GO" id="GO:0043565">
    <property type="term" value="F:sequence-specific DNA binding"/>
    <property type="evidence" value="ECO:0007669"/>
    <property type="project" value="TreeGrafter"/>
</dbReference>
<feature type="compositionally biased region" description="Polar residues" evidence="8">
    <location>
        <begin position="396"/>
        <end position="405"/>
    </location>
</feature>
<dbReference type="AlphaFoldDB" id="A0A1E3Q533"/>
<name>A0A1E3Q533_LIPST</name>
<keyword evidence="2" id="KW-0479">Metal-binding</keyword>
<dbReference type="Gene3D" id="4.10.240.10">
    <property type="entry name" value="Zn(2)-C6 fungal-type DNA-binding domain"/>
    <property type="match status" value="1"/>
</dbReference>
<evidence type="ECO:0000259" key="9">
    <source>
        <dbReference type="PROSITE" id="PS50048"/>
    </source>
</evidence>
<dbReference type="Pfam" id="PF00172">
    <property type="entry name" value="Zn_clus"/>
    <property type="match status" value="1"/>
</dbReference>
<feature type="compositionally biased region" description="Low complexity" evidence="8">
    <location>
        <begin position="1087"/>
        <end position="1106"/>
    </location>
</feature>
<keyword evidence="7" id="KW-0539">Nucleus</keyword>
<dbReference type="PANTHER" id="PTHR47782:SF12">
    <property type="entry name" value="ZN(II)2CYS6 TRANSCRIPTION FACTOR (EUROFUNG)"/>
    <property type="match status" value="1"/>
</dbReference>
<evidence type="ECO:0000256" key="1">
    <source>
        <dbReference type="ARBA" id="ARBA00004123"/>
    </source>
</evidence>
<dbReference type="GO" id="GO:0000981">
    <property type="term" value="F:DNA-binding transcription factor activity, RNA polymerase II-specific"/>
    <property type="evidence" value="ECO:0007669"/>
    <property type="project" value="InterPro"/>
</dbReference>
<feature type="compositionally biased region" description="Low complexity" evidence="8">
    <location>
        <begin position="135"/>
        <end position="169"/>
    </location>
</feature>
<dbReference type="Proteomes" id="UP000094385">
    <property type="component" value="Unassembled WGS sequence"/>
</dbReference>
<dbReference type="GO" id="GO:0008270">
    <property type="term" value="F:zinc ion binding"/>
    <property type="evidence" value="ECO:0007669"/>
    <property type="project" value="InterPro"/>
</dbReference>
<evidence type="ECO:0000256" key="3">
    <source>
        <dbReference type="ARBA" id="ARBA00022833"/>
    </source>
</evidence>
<protein>
    <recommendedName>
        <fullName evidence="9">Zn(2)-C6 fungal-type domain-containing protein</fullName>
    </recommendedName>
</protein>
<dbReference type="CDD" id="cd12148">
    <property type="entry name" value="fungal_TF_MHR"/>
    <property type="match status" value="1"/>
</dbReference>
<organism evidence="10 11">
    <name type="scientific">Lipomyces starkeyi NRRL Y-11557</name>
    <dbReference type="NCBI Taxonomy" id="675824"/>
    <lineage>
        <taxon>Eukaryota</taxon>
        <taxon>Fungi</taxon>
        <taxon>Dikarya</taxon>
        <taxon>Ascomycota</taxon>
        <taxon>Saccharomycotina</taxon>
        <taxon>Lipomycetes</taxon>
        <taxon>Lipomycetales</taxon>
        <taxon>Lipomycetaceae</taxon>
        <taxon>Lipomyces</taxon>
    </lineage>
</organism>
<feature type="region of interest" description="Disordered" evidence="8">
    <location>
        <begin position="813"/>
        <end position="833"/>
    </location>
</feature>